<evidence type="ECO:0000256" key="1">
    <source>
        <dbReference type="SAM" id="SignalP"/>
    </source>
</evidence>
<dbReference type="Gene3D" id="3.40.190.150">
    <property type="entry name" value="Bordetella uptake gene, domain 1"/>
    <property type="match status" value="1"/>
</dbReference>
<feature type="chain" id="PRO_5035003681" evidence="1">
    <location>
        <begin position="19"/>
        <end position="53"/>
    </location>
</feature>
<name>A0A8I1KKK0_9HYPH</name>
<proteinExistence type="predicted"/>
<keyword evidence="1" id="KW-0732">Signal</keyword>
<feature type="signal peptide" evidence="1">
    <location>
        <begin position="1"/>
        <end position="18"/>
    </location>
</feature>
<dbReference type="Proteomes" id="UP000623250">
    <property type="component" value="Unassembled WGS sequence"/>
</dbReference>
<protein>
    <submittedName>
        <fullName evidence="2">Tripartite tricarboxylate transporter substrate binding protein</fullName>
    </submittedName>
</protein>
<feature type="non-terminal residue" evidence="2">
    <location>
        <position position="53"/>
    </location>
</feature>
<reference evidence="2 3" key="1">
    <citation type="submission" date="2020-12" db="EMBL/GenBank/DDBJ databases">
        <title>Revised draft genomes of Rhodomicrobium vannielii ATCC 17100 and Rhodomicrobium udaipurense JA643.</title>
        <authorList>
            <person name="Conners E.M."/>
            <person name="Davenport E.J."/>
            <person name="Bose A."/>
        </authorList>
    </citation>
    <scope>NUCLEOTIDE SEQUENCE [LARGE SCALE GENOMIC DNA]</scope>
    <source>
        <strain evidence="2 3">JA643</strain>
    </source>
</reference>
<evidence type="ECO:0000313" key="3">
    <source>
        <dbReference type="Proteomes" id="UP000623250"/>
    </source>
</evidence>
<keyword evidence="3" id="KW-1185">Reference proteome</keyword>
<dbReference type="AlphaFoldDB" id="A0A8I1KKK0"/>
<organism evidence="2 3">
    <name type="scientific">Rhodomicrobium udaipurense</name>
    <dbReference type="NCBI Taxonomy" id="1202716"/>
    <lineage>
        <taxon>Bacteria</taxon>
        <taxon>Pseudomonadati</taxon>
        <taxon>Pseudomonadota</taxon>
        <taxon>Alphaproteobacteria</taxon>
        <taxon>Hyphomicrobiales</taxon>
        <taxon>Hyphomicrobiaceae</taxon>
        <taxon>Rhodomicrobium</taxon>
    </lineage>
</organism>
<dbReference type="InterPro" id="IPR042100">
    <property type="entry name" value="Bug_dom1"/>
</dbReference>
<evidence type="ECO:0000313" key="2">
    <source>
        <dbReference type="EMBL" id="MBJ7544164.1"/>
    </source>
</evidence>
<accession>A0A8I1KKK0</accession>
<sequence length="53" mass="5314">MKKVLIALGATLAFAAQAAGSFPDKPVNIIVPFPAGGSTDTVARALALSMGEQ</sequence>
<dbReference type="EMBL" id="JAEMUK010000069">
    <property type="protein sequence ID" value="MBJ7544164.1"/>
    <property type="molecule type" value="Genomic_DNA"/>
</dbReference>
<gene>
    <name evidence="2" type="ORF">JDN41_11470</name>
</gene>
<comment type="caution">
    <text evidence="2">The sequence shown here is derived from an EMBL/GenBank/DDBJ whole genome shotgun (WGS) entry which is preliminary data.</text>
</comment>